<evidence type="ECO:0000313" key="1">
    <source>
        <dbReference type="EMBL" id="RIB26583.1"/>
    </source>
</evidence>
<protein>
    <recommendedName>
        <fullName evidence="3">Phosphatidylglycerol/phosphatidylinositol transfer protein</fullName>
    </recommendedName>
</protein>
<organism evidence="1 2">
    <name type="scientific">Gigaspora rosea</name>
    <dbReference type="NCBI Taxonomy" id="44941"/>
    <lineage>
        <taxon>Eukaryota</taxon>
        <taxon>Fungi</taxon>
        <taxon>Fungi incertae sedis</taxon>
        <taxon>Mucoromycota</taxon>
        <taxon>Glomeromycotina</taxon>
        <taxon>Glomeromycetes</taxon>
        <taxon>Diversisporales</taxon>
        <taxon>Gigasporaceae</taxon>
        <taxon>Gigaspora</taxon>
    </lineage>
</organism>
<sequence>MLSMVNSSPHQLVKNVEWSPCITSGGDDIPMLNVNTINNTIVEGQQTNFTVSVPFGFLQTYCTASCSLYMQFVDYESNRQKLFRTPVCGYAGLPSCPIEAGTSFTVSISVVVPHLPHVIVVLGYLTDALGCAYSWY</sequence>
<reference evidence="1 2" key="1">
    <citation type="submission" date="2018-06" db="EMBL/GenBank/DDBJ databases">
        <title>Comparative genomics reveals the genomic features of Rhizophagus irregularis, R. cerebriforme, R. diaphanum and Gigaspora rosea, and their symbiotic lifestyle signature.</title>
        <authorList>
            <person name="Morin E."/>
            <person name="San Clemente H."/>
            <person name="Chen E.C.H."/>
            <person name="De La Providencia I."/>
            <person name="Hainaut M."/>
            <person name="Kuo A."/>
            <person name="Kohler A."/>
            <person name="Murat C."/>
            <person name="Tang N."/>
            <person name="Roy S."/>
            <person name="Loubradou J."/>
            <person name="Henrissat B."/>
            <person name="Grigoriev I.V."/>
            <person name="Corradi N."/>
            <person name="Roux C."/>
            <person name="Martin F.M."/>
        </authorList>
    </citation>
    <scope>NUCLEOTIDE SEQUENCE [LARGE SCALE GENOMIC DNA]</scope>
    <source>
        <strain evidence="1 2">DAOM 194757</strain>
    </source>
</reference>
<name>A0A397W2T9_9GLOM</name>
<gene>
    <name evidence="1" type="ORF">C2G38_2162993</name>
</gene>
<accession>A0A397W2T9</accession>
<comment type="caution">
    <text evidence="1">The sequence shown here is derived from an EMBL/GenBank/DDBJ whole genome shotgun (WGS) entry which is preliminary data.</text>
</comment>
<dbReference type="Proteomes" id="UP000266673">
    <property type="component" value="Unassembled WGS sequence"/>
</dbReference>
<evidence type="ECO:0008006" key="3">
    <source>
        <dbReference type="Google" id="ProtNLM"/>
    </source>
</evidence>
<dbReference type="AlphaFoldDB" id="A0A397W2T9"/>
<dbReference type="EMBL" id="QKWP01000131">
    <property type="protein sequence ID" value="RIB26583.1"/>
    <property type="molecule type" value="Genomic_DNA"/>
</dbReference>
<evidence type="ECO:0000313" key="2">
    <source>
        <dbReference type="Proteomes" id="UP000266673"/>
    </source>
</evidence>
<keyword evidence="2" id="KW-1185">Reference proteome</keyword>
<dbReference type="OrthoDB" id="2307830at2759"/>
<proteinExistence type="predicted"/>